<dbReference type="InterPro" id="IPR016035">
    <property type="entry name" value="Acyl_Trfase/lysoPLipase"/>
</dbReference>
<reference evidence="6 7" key="1">
    <citation type="submission" date="2017-10" db="EMBL/GenBank/DDBJ databases">
        <title>Draft genome sequences of strains TRE 1, TRE 9, TRE H and TRI 7, isolated from tamarins, belonging to four potential novel Bifidobacterium species.</title>
        <authorList>
            <person name="Mattarelli P."/>
            <person name="Modesto M."/>
            <person name="Puglisi E."/>
            <person name="Morelli L."/>
            <person name="Spezio C."/>
            <person name="Bonetti A."/>
            <person name="Sandri C."/>
        </authorList>
    </citation>
    <scope>NUCLEOTIDE SEQUENCE [LARGE SCALE GENOMIC DNA]</scope>
    <source>
        <strain evidence="7">TRI7</strain>
    </source>
</reference>
<dbReference type="RefSeq" id="WP_100511983.1">
    <property type="nucleotide sequence ID" value="NZ_PEBK01000001.1"/>
</dbReference>
<organism evidence="6 7">
    <name type="scientific">Bifidobacterium simiarum</name>
    <dbReference type="NCBI Taxonomy" id="2045441"/>
    <lineage>
        <taxon>Bacteria</taxon>
        <taxon>Bacillati</taxon>
        <taxon>Actinomycetota</taxon>
        <taxon>Actinomycetes</taxon>
        <taxon>Bifidobacteriales</taxon>
        <taxon>Bifidobacteriaceae</taxon>
        <taxon>Bifidobacterium</taxon>
    </lineage>
</organism>
<dbReference type="CDD" id="cd07208">
    <property type="entry name" value="Pat_hypo_Ecoli_yjju_like"/>
    <property type="match status" value="1"/>
</dbReference>
<dbReference type="InterPro" id="IPR002641">
    <property type="entry name" value="PNPLA_dom"/>
</dbReference>
<dbReference type="EMBL" id="PEBK01000001">
    <property type="protein sequence ID" value="PJM76126.1"/>
    <property type="molecule type" value="Genomic_DNA"/>
</dbReference>
<name>A0A2M9HH34_9BIFI</name>
<dbReference type="OrthoDB" id="9802424at2"/>
<dbReference type="Proteomes" id="UP000231451">
    <property type="component" value="Unassembled WGS sequence"/>
</dbReference>
<dbReference type="AlphaFoldDB" id="A0A2M9HH34"/>
<comment type="caution">
    <text evidence="6">The sequence shown here is derived from an EMBL/GenBank/DDBJ whole genome shotgun (WGS) entry which is preliminary data.</text>
</comment>
<evidence type="ECO:0000256" key="4">
    <source>
        <dbReference type="PROSITE-ProRule" id="PRU01161"/>
    </source>
</evidence>
<dbReference type="Pfam" id="PF01734">
    <property type="entry name" value="Patatin"/>
    <property type="match status" value="1"/>
</dbReference>
<dbReference type="Pfam" id="PF19890">
    <property type="entry name" value="DUF6363"/>
    <property type="match status" value="1"/>
</dbReference>
<dbReference type="Gene3D" id="3.40.1090.10">
    <property type="entry name" value="Cytosolic phospholipase A2 catalytic domain"/>
    <property type="match status" value="2"/>
</dbReference>
<evidence type="ECO:0000256" key="2">
    <source>
        <dbReference type="ARBA" id="ARBA00022963"/>
    </source>
</evidence>
<dbReference type="PANTHER" id="PTHR14226">
    <property type="entry name" value="NEUROPATHY TARGET ESTERASE/SWISS CHEESE D.MELANOGASTER"/>
    <property type="match status" value="1"/>
</dbReference>
<dbReference type="GO" id="GO:0016042">
    <property type="term" value="P:lipid catabolic process"/>
    <property type="evidence" value="ECO:0007669"/>
    <property type="project" value="UniProtKB-UniRule"/>
</dbReference>
<dbReference type="GO" id="GO:0016787">
    <property type="term" value="F:hydrolase activity"/>
    <property type="evidence" value="ECO:0007669"/>
    <property type="project" value="UniProtKB-UniRule"/>
</dbReference>
<keyword evidence="7" id="KW-1185">Reference proteome</keyword>
<dbReference type="PANTHER" id="PTHR14226:SF25">
    <property type="entry name" value="PHOSPHOESTERASE"/>
    <property type="match status" value="1"/>
</dbReference>
<comment type="caution">
    <text evidence="4">Lacks conserved residue(s) required for the propagation of feature annotation.</text>
</comment>
<proteinExistence type="predicted"/>
<dbReference type="SUPFAM" id="SSF52151">
    <property type="entry name" value="FabD/lysophospholipase-like"/>
    <property type="match status" value="1"/>
</dbReference>
<feature type="short sequence motif" description="DGA/G" evidence="4">
    <location>
        <begin position="172"/>
        <end position="174"/>
    </location>
</feature>
<evidence type="ECO:0000313" key="6">
    <source>
        <dbReference type="EMBL" id="PJM76126.1"/>
    </source>
</evidence>
<evidence type="ECO:0000256" key="3">
    <source>
        <dbReference type="ARBA" id="ARBA00023098"/>
    </source>
</evidence>
<feature type="domain" description="PNPLA" evidence="5">
    <location>
        <begin position="16"/>
        <end position="185"/>
    </location>
</feature>
<evidence type="ECO:0000313" key="7">
    <source>
        <dbReference type="Proteomes" id="UP000231451"/>
    </source>
</evidence>
<dbReference type="InterPro" id="IPR045943">
    <property type="entry name" value="DUF6363"/>
</dbReference>
<evidence type="ECO:0000259" key="5">
    <source>
        <dbReference type="PROSITE" id="PS51635"/>
    </source>
</evidence>
<dbReference type="InterPro" id="IPR037483">
    <property type="entry name" value="YjjU-like"/>
</dbReference>
<keyword evidence="2 4" id="KW-0442">Lipid degradation</keyword>
<gene>
    <name evidence="6" type="ORF">CSQ87_00925</name>
</gene>
<evidence type="ECO:0000256" key="1">
    <source>
        <dbReference type="ARBA" id="ARBA00022801"/>
    </source>
</evidence>
<dbReference type="InterPro" id="IPR050301">
    <property type="entry name" value="NTE"/>
</dbReference>
<dbReference type="PROSITE" id="PS51635">
    <property type="entry name" value="PNPLA"/>
    <property type="match status" value="1"/>
</dbReference>
<feature type="active site" description="Nucleophile" evidence="4">
    <location>
        <position position="49"/>
    </location>
</feature>
<keyword evidence="3 4" id="KW-0443">Lipid metabolism</keyword>
<accession>A0A2M9HH34</accession>
<feature type="active site" description="Proton acceptor" evidence="4">
    <location>
        <position position="172"/>
    </location>
</feature>
<keyword evidence="1 4" id="KW-0378">Hydrolase</keyword>
<feature type="short sequence motif" description="GXSXG" evidence="4">
    <location>
        <begin position="47"/>
        <end position="51"/>
    </location>
</feature>
<protein>
    <submittedName>
        <fullName evidence="6">Patatin family protein</fullName>
    </submittedName>
</protein>
<sequence>MNETNETGEPAMKTGIIDVGGGFRAIYGVGVTDRLMEDDVHLDYAIGISAGSANLTCLLSRQKGRCYRFYTKYAFRRQYASTSNFLKSHNFVGLDYVYGTLSNHDGEDPLDYPAIEANPMEFYVVAANAETGQPHYFPKSRMHQDDYDICKASSAVPVACEPYVVDGVPYFDGGIADPIPVRKAFEDGCDKVVVVLTRPKDTVRKQQKDRGPAAILRRTYPAAAEMLLNRYRLYNDEVELAKQYEREGRVLILAPTELYGLSTLHKSYEGLNRMYRQGYADAAKVAEFLNA</sequence>